<evidence type="ECO:0000313" key="3">
    <source>
        <dbReference type="Proteomes" id="UP000027661"/>
    </source>
</evidence>
<dbReference type="AlphaFoldDB" id="A0A069SNH0"/>
<evidence type="ECO:0000313" key="2">
    <source>
        <dbReference type="EMBL" id="KDS56483.1"/>
    </source>
</evidence>
<organism evidence="2 3">
    <name type="scientific">Phocaeicola vulgatus str. 3975 RP4</name>
    <dbReference type="NCBI Taxonomy" id="1339352"/>
    <lineage>
        <taxon>Bacteria</taxon>
        <taxon>Pseudomonadati</taxon>
        <taxon>Bacteroidota</taxon>
        <taxon>Bacteroidia</taxon>
        <taxon>Bacteroidales</taxon>
        <taxon>Bacteroidaceae</taxon>
        <taxon>Phocaeicola</taxon>
    </lineage>
</organism>
<proteinExistence type="predicted"/>
<reference evidence="2 3" key="1">
    <citation type="submission" date="2014-04" db="EMBL/GenBank/DDBJ databases">
        <authorList>
            <person name="Sears C."/>
            <person name="Carroll K."/>
            <person name="Sack B.R."/>
            <person name="Qadri F."/>
            <person name="Myers L.L."/>
            <person name="Chung G.-T."/>
            <person name="Escheverria P."/>
            <person name="Fraser C.M."/>
            <person name="Sadzewicz L."/>
            <person name="Shefchek K.A."/>
            <person name="Tallon L."/>
            <person name="Das S.P."/>
            <person name="Daugherty S."/>
            <person name="Mongodin E.F."/>
        </authorList>
    </citation>
    <scope>NUCLEOTIDE SEQUENCE [LARGE SCALE GENOMIC DNA]</scope>
    <source>
        <strain evidence="2 3">3975 RP4</strain>
    </source>
</reference>
<dbReference type="PATRIC" id="fig|1339352.3.peg.269"/>
<dbReference type="Proteomes" id="UP000027661">
    <property type="component" value="Unassembled WGS sequence"/>
</dbReference>
<protein>
    <submittedName>
        <fullName evidence="2">Uncharacterized protein</fullName>
    </submittedName>
</protein>
<feature type="transmembrane region" description="Helical" evidence="1">
    <location>
        <begin position="20"/>
        <end position="36"/>
    </location>
</feature>
<name>A0A069SNH0_PHOVU</name>
<keyword evidence="1" id="KW-0812">Transmembrane</keyword>
<gene>
    <name evidence="2" type="ORF">M099_0277</name>
</gene>
<keyword evidence="1" id="KW-1133">Transmembrane helix</keyword>
<sequence length="40" mass="4667">MQKIMHTMAGINPVDMIKFLYSSNDFILSISIYIFITKKI</sequence>
<keyword evidence="1" id="KW-0472">Membrane</keyword>
<accession>A0A069SNH0</accession>
<comment type="caution">
    <text evidence="2">The sequence shown here is derived from an EMBL/GenBank/DDBJ whole genome shotgun (WGS) entry which is preliminary data.</text>
</comment>
<evidence type="ECO:0000256" key="1">
    <source>
        <dbReference type="SAM" id="Phobius"/>
    </source>
</evidence>
<dbReference type="EMBL" id="JNHM01000004">
    <property type="protein sequence ID" value="KDS56483.1"/>
    <property type="molecule type" value="Genomic_DNA"/>
</dbReference>